<dbReference type="InterPro" id="IPR001690">
    <property type="entry name" value="Autoind_synthase"/>
</dbReference>
<dbReference type="PROSITE" id="PS51187">
    <property type="entry name" value="AUTOINDUCER_SYNTH_2"/>
    <property type="match status" value="1"/>
</dbReference>
<dbReference type="AlphaFoldDB" id="A0A1W0D4Y9"/>
<gene>
    <name evidence="7" type="ORF">B0T45_07635</name>
</gene>
<name>A0A1W0D4Y9_9NEIS</name>
<dbReference type="Proteomes" id="UP000192721">
    <property type="component" value="Unassembled WGS sequence"/>
</dbReference>
<keyword evidence="1 5" id="KW-0673">Quorum sensing</keyword>
<evidence type="ECO:0000256" key="1">
    <source>
        <dbReference type="ARBA" id="ARBA00022654"/>
    </source>
</evidence>
<dbReference type="PANTHER" id="PTHR39322">
    <property type="entry name" value="ACYL-HOMOSERINE-LACTONE SYNTHASE"/>
    <property type="match status" value="1"/>
</dbReference>
<dbReference type="EMBL" id="MUKV01000006">
    <property type="protein sequence ID" value="OQS42087.1"/>
    <property type="molecule type" value="Genomic_DNA"/>
</dbReference>
<accession>A0A1W0D4Y9</accession>
<dbReference type="GO" id="GO:0061579">
    <property type="term" value="F:N-acyl homoserine lactone synthase activity"/>
    <property type="evidence" value="ECO:0007669"/>
    <property type="project" value="UniProtKB-UniRule"/>
</dbReference>
<dbReference type="PANTHER" id="PTHR39322:SF1">
    <property type="entry name" value="ISOVALERYL-HOMOSERINE LACTONE SYNTHASE"/>
    <property type="match status" value="1"/>
</dbReference>
<evidence type="ECO:0000256" key="4">
    <source>
        <dbReference type="ARBA" id="ARBA00022929"/>
    </source>
</evidence>
<keyword evidence="4 5" id="KW-0071">Autoinducer synthesis</keyword>
<dbReference type="InterPro" id="IPR016181">
    <property type="entry name" value="Acyl_CoA_acyltransferase"/>
</dbReference>
<dbReference type="Gene3D" id="3.40.630.30">
    <property type="match status" value="1"/>
</dbReference>
<evidence type="ECO:0000256" key="2">
    <source>
        <dbReference type="ARBA" id="ARBA00022679"/>
    </source>
</evidence>
<comment type="caution">
    <text evidence="7">The sequence shown here is derived from an EMBL/GenBank/DDBJ whole genome shotgun (WGS) entry which is preliminary data.</text>
</comment>
<evidence type="ECO:0000256" key="3">
    <source>
        <dbReference type="ARBA" id="ARBA00022691"/>
    </source>
</evidence>
<organism evidence="7 8">
    <name type="scientific">Chromobacterium haemolyticum</name>
    <dbReference type="NCBI Taxonomy" id="394935"/>
    <lineage>
        <taxon>Bacteria</taxon>
        <taxon>Pseudomonadati</taxon>
        <taxon>Pseudomonadota</taxon>
        <taxon>Betaproteobacteria</taxon>
        <taxon>Neisseriales</taxon>
        <taxon>Chromobacteriaceae</taxon>
        <taxon>Chromobacterium</taxon>
    </lineage>
</organism>
<comment type="similarity">
    <text evidence="5 6">Belongs to the autoinducer synthase family.</text>
</comment>
<evidence type="ECO:0000256" key="6">
    <source>
        <dbReference type="RuleBase" id="RU361135"/>
    </source>
</evidence>
<evidence type="ECO:0000313" key="7">
    <source>
        <dbReference type="EMBL" id="OQS42087.1"/>
    </source>
</evidence>
<protein>
    <recommendedName>
        <fullName evidence="6">Acyl-homoserine-lactone synthase</fullName>
        <ecNumber evidence="6">2.3.1.184</ecNumber>
    </recommendedName>
    <alternativeName>
        <fullName evidence="6">Autoinducer synthesis protein</fullName>
    </alternativeName>
</protein>
<reference evidence="7 8" key="1">
    <citation type="submission" date="2017-02" db="EMBL/GenBank/DDBJ databases">
        <title>Chromobacterium haemolyticum H5244.</title>
        <authorList>
            <person name="Gulvik C.A."/>
        </authorList>
    </citation>
    <scope>NUCLEOTIDE SEQUENCE [LARGE SCALE GENOMIC DNA]</scope>
    <source>
        <strain evidence="7 8">H5244</strain>
    </source>
</reference>
<evidence type="ECO:0000313" key="8">
    <source>
        <dbReference type="Proteomes" id="UP000192721"/>
    </source>
</evidence>
<proteinExistence type="inferred from homology"/>
<evidence type="ECO:0000256" key="5">
    <source>
        <dbReference type="PROSITE-ProRule" id="PRU00533"/>
    </source>
</evidence>
<dbReference type="PRINTS" id="PR01549">
    <property type="entry name" value="AUTOINDCRSYN"/>
</dbReference>
<comment type="catalytic activity">
    <reaction evidence="6">
        <text>a fatty acyl-[ACP] + S-adenosyl-L-methionine = an N-acyl-L-homoserine lactone + S-methyl-5'-thioadenosine + holo-[ACP] + H(+)</text>
        <dbReference type="Rhea" id="RHEA:10096"/>
        <dbReference type="Rhea" id="RHEA-COMP:9685"/>
        <dbReference type="Rhea" id="RHEA-COMP:14125"/>
        <dbReference type="ChEBI" id="CHEBI:15378"/>
        <dbReference type="ChEBI" id="CHEBI:17509"/>
        <dbReference type="ChEBI" id="CHEBI:55474"/>
        <dbReference type="ChEBI" id="CHEBI:59789"/>
        <dbReference type="ChEBI" id="CHEBI:64479"/>
        <dbReference type="ChEBI" id="CHEBI:138651"/>
        <dbReference type="EC" id="2.3.1.184"/>
    </reaction>
</comment>
<dbReference type="Pfam" id="PF00765">
    <property type="entry name" value="Autoind_synth"/>
    <property type="match status" value="1"/>
</dbReference>
<dbReference type="GO" id="GO:0009372">
    <property type="term" value="P:quorum sensing"/>
    <property type="evidence" value="ECO:0007669"/>
    <property type="project" value="UniProtKB-UniRule"/>
</dbReference>
<dbReference type="EC" id="2.3.1.184" evidence="6"/>
<keyword evidence="3 6" id="KW-0949">S-adenosyl-L-methionine</keyword>
<dbReference type="SUPFAM" id="SSF55729">
    <property type="entry name" value="Acyl-CoA N-acyltransferases (Nat)"/>
    <property type="match status" value="1"/>
</dbReference>
<keyword evidence="2 6" id="KW-0808">Transferase</keyword>
<dbReference type="GO" id="GO:0007165">
    <property type="term" value="P:signal transduction"/>
    <property type="evidence" value="ECO:0007669"/>
    <property type="project" value="TreeGrafter"/>
</dbReference>
<sequence>MDQEIVMARFFPIKLGNTSVSRVNGTNRETDLLKFRHHIFRERLHWVAPSADGLDRDEYDDFSDNLAVQDSHGIVGSVRLTHGSHPFMIEREFSRLLASGEKILKGEKAAEITRFAVDKHISPQQMRVVGRLLYLSLLEWSQLRGIERMYFVVEPVFYRHIVRMGFPVVPVGVPMHLDGGVLSMAGYVDWPQAEPEFILGLRKGIEAPKERVGAWREFEAQYTSMPHLI</sequence>